<dbReference type="InterPro" id="IPR005733">
    <property type="entry name" value="TopoI_bac-type"/>
</dbReference>
<evidence type="ECO:0000256" key="2">
    <source>
        <dbReference type="ARBA" id="ARBA00009446"/>
    </source>
</evidence>
<dbReference type="Pfam" id="PF01396">
    <property type="entry name" value="Zn_ribbon_Top1"/>
    <property type="match status" value="2"/>
</dbReference>
<accession>U3U362</accession>
<feature type="active site" description="O-(5'-phospho-DNA)-tyrosine intermediate" evidence="12">
    <location>
        <position position="316"/>
    </location>
</feature>
<dbReference type="PATRIC" id="fig|1235990.3.peg.623"/>
<feature type="site" description="Interaction with DNA" evidence="12">
    <location>
        <position position="181"/>
    </location>
</feature>
<evidence type="ECO:0000256" key="6">
    <source>
        <dbReference type="ARBA" id="ARBA00022833"/>
    </source>
</evidence>
<evidence type="ECO:0000256" key="4">
    <source>
        <dbReference type="ARBA" id="ARBA00022737"/>
    </source>
</evidence>
<dbReference type="InterPro" id="IPR013263">
    <property type="entry name" value="TopoI_Znr_bac"/>
</dbReference>
<comment type="catalytic activity">
    <reaction evidence="1 12">
        <text>ATP-independent breakage of single-stranded DNA, followed by passage and rejoining.</text>
        <dbReference type="EC" id="5.6.2.1"/>
    </reaction>
</comment>
<dbReference type="PROSITE" id="PS00396">
    <property type="entry name" value="TOPO_IA_1"/>
    <property type="match status" value="1"/>
</dbReference>
<evidence type="ECO:0000313" key="15">
    <source>
        <dbReference type="EMBL" id="BAO00596.1"/>
    </source>
</evidence>
<dbReference type="InterPro" id="IPR003601">
    <property type="entry name" value="Topo_IA_2"/>
</dbReference>
<dbReference type="Gene3D" id="2.70.20.10">
    <property type="entry name" value="Topoisomerase I, domain 3"/>
    <property type="match status" value="1"/>
</dbReference>
<organism evidence="15 16">
    <name type="scientific">Candidatus Pantoea carbekii</name>
    <dbReference type="NCBI Taxonomy" id="1235990"/>
    <lineage>
        <taxon>Bacteria</taxon>
        <taxon>Pseudomonadati</taxon>
        <taxon>Pseudomonadota</taxon>
        <taxon>Gammaproteobacteria</taxon>
        <taxon>Enterobacterales</taxon>
        <taxon>Erwiniaceae</taxon>
        <taxon>Pantoea</taxon>
    </lineage>
</organism>
<comment type="function">
    <text evidence="11 12">Releases the supercoiling and torsional tension of DNA, which is introduced during the DNA replication and transcription, by transiently cleaving and rejoining one strand of the DNA duplex. Introduces a single-strand break via transesterification at a target site in duplex DNA. The scissile phosphodiester is attacked by the catalytic tyrosine of the enzyme, resulting in the formation of a DNA-(5'-phosphotyrosyl)-enzyme intermediate and the expulsion of a 3'-OH DNA strand. The free DNA strand then undergoes passage around the unbroken strand, thus removing DNA supercoils. Finally, in the religation step, the DNA 3'-OH attacks the covalent intermediate to expel the active-site tyrosine and restore the DNA phosphodiester backbone.</text>
</comment>
<dbReference type="SMART" id="SM00437">
    <property type="entry name" value="TOP1Ac"/>
    <property type="match status" value="1"/>
</dbReference>
<dbReference type="GO" id="GO:0003917">
    <property type="term" value="F:DNA topoisomerase type I (single strand cut, ATP-independent) activity"/>
    <property type="evidence" value="ECO:0007669"/>
    <property type="project" value="UniProtKB-UniRule"/>
</dbReference>
<feature type="site" description="Interaction with DNA" evidence="12">
    <location>
        <position position="504"/>
    </location>
</feature>
<dbReference type="PRINTS" id="PR00417">
    <property type="entry name" value="PRTPISMRASEI"/>
</dbReference>
<dbReference type="PANTHER" id="PTHR42785:SF1">
    <property type="entry name" value="DNA TOPOISOMERASE"/>
    <property type="match status" value="1"/>
</dbReference>
<proteinExistence type="inferred from homology"/>
<dbReference type="PROSITE" id="PS50880">
    <property type="entry name" value="TOPRIM"/>
    <property type="match status" value="1"/>
</dbReference>
<dbReference type="EMBL" id="AP012554">
    <property type="protein sequence ID" value="BAO00596.1"/>
    <property type="molecule type" value="Genomic_DNA"/>
</dbReference>
<dbReference type="FunFam" id="3.40.50.140:FF:000001">
    <property type="entry name" value="DNA topoisomerase 1"/>
    <property type="match status" value="1"/>
</dbReference>
<dbReference type="EC" id="5.6.2.1" evidence="12"/>
<keyword evidence="4" id="KW-0677">Repeat</keyword>
<evidence type="ECO:0000256" key="1">
    <source>
        <dbReference type="ARBA" id="ARBA00000213"/>
    </source>
</evidence>
<dbReference type="InterPro" id="IPR049330">
    <property type="entry name" value="TOP1_Znf"/>
</dbReference>
<evidence type="ECO:0000256" key="7">
    <source>
        <dbReference type="ARBA" id="ARBA00022842"/>
    </source>
</evidence>
<dbReference type="FunFam" id="3.30.65.10:FF:000002">
    <property type="entry name" value="DNA topoisomerase 1"/>
    <property type="match status" value="1"/>
</dbReference>
<evidence type="ECO:0000256" key="5">
    <source>
        <dbReference type="ARBA" id="ARBA00022771"/>
    </source>
</evidence>
<keyword evidence="5" id="KW-0863">Zinc-finger</keyword>
<feature type="site" description="Interaction with DNA" evidence="12">
    <location>
        <position position="318"/>
    </location>
</feature>
<evidence type="ECO:0000259" key="14">
    <source>
        <dbReference type="PROSITE" id="PS52039"/>
    </source>
</evidence>
<dbReference type="HAMAP" id="MF_00952">
    <property type="entry name" value="Topoisom_1_prok"/>
    <property type="match status" value="1"/>
</dbReference>
<keyword evidence="9 12" id="KW-0238">DNA-binding</keyword>
<dbReference type="InterPro" id="IPR006171">
    <property type="entry name" value="TOPRIM_dom"/>
</dbReference>
<name>U3U362_9GAMM</name>
<dbReference type="InterPro" id="IPR013824">
    <property type="entry name" value="Topo_IA_cen_sub1"/>
</dbReference>
<feature type="site" description="Interaction with DNA" evidence="12">
    <location>
        <position position="166"/>
    </location>
</feature>
<dbReference type="CDD" id="cd03363">
    <property type="entry name" value="TOPRIM_TopoIA_TopoI"/>
    <property type="match status" value="1"/>
</dbReference>
<dbReference type="InterPro" id="IPR023406">
    <property type="entry name" value="Topo_IA_AS"/>
</dbReference>
<dbReference type="InterPro" id="IPR000380">
    <property type="entry name" value="Topo_IA"/>
</dbReference>
<dbReference type="InterPro" id="IPR034149">
    <property type="entry name" value="TOPRIM_TopoI"/>
</dbReference>
<dbReference type="Pfam" id="PF08272">
    <property type="entry name" value="Zn_Ribbon_Topo"/>
    <property type="match status" value="2"/>
</dbReference>
<dbReference type="AlphaFoldDB" id="U3U362"/>
<dbReference type="InterPro" id="IPR023405">
    <property type="entry name" value="Topo_IA_core_domain"/>
</dbReference>
<feature type="site" description="Interaction with DNA" evidence="12">
    <location>
        <position position="169"/>
    </location>
</feature>
<keyword evidence="16" id="KW-1185">Reference proteome</keyword>
<comment type="subunit">
    <text evidence="12">Monomer.</text>
</comment>
<protein>
    <recommendedName>
        <fullName evidence="12">DNA topoisomerase 1</fullName>
        <ecNumber evidence="12">5.6.2.1</ecNumber>
    </recommendedName>
    <alternativeName>
        <fullName evidence="12">DNA topoisomerase I</fullName>
    </alternativeName>
</protein>
<evidence type="ECO:0000256" key="8">
    <source>
        <dbReference type="ARBA" id="ARBA00023029"/>
    </source>
</evidence>
<dbReference type="PROSITE" id="PS52039">
    <property type="entry name" value="TOPO_IA_2"/>
    <property type="match status" value="1"/>
</dbReference>
<dbReference type="SUPFAM" id="SSF57783">
    <property type="entry name" value="Zinc beta-ribbon"/>
    <property type="match status" value="2"/>
</dbReference>
<dbReference type="InterPro" id="IPR013497">
    <property type="entry name" value="Topo_IA_cen"/>
</dbReference>
<dbReference type="eggNOG" id="COG0550">
    <property type="taxonomic scope" value="Bacteria"/>
</dbReference>
<evidence type="ECO:0000313" key="16">
    <source>
        <dbReference type="Proteomes" id="UP000016900"/>
    </source>
</evidence>
<dbReference type="SMART" id="SM00436">
    <property type="entry name" value="TOP1Bc"/>
    <property type="match status" value="1"/>
</dbReference>
<dbReference type="OrthoDB" id="9804262at2"/>
<dbReference type="InterPro" id="IPR028612">
    <property type="entry name" value="Topoisom_1_IA"/>
</dbReference>
<dbReference type="KEGG" id="hhs:HHS_06260"/>
<feature type="domain" description="Toprim" evidence="13">
    <location>
        <begin position="3"/>
        <end position="139"/>
    </location>
</feature>
<comment type="similarity">
    <text evidence="2 12">Belongs to the type IA topoisomerase family.</text>
</comment>
<dbReference type="GO" id="GO:0008270">
    <property type="term" value="F:zinc ion binding"/>
    <property type="evidence" value="ECO:0007669"/>
    <property type="project" value="UniProtKB-KW"/>
</dbReference>
<dbReference type="InterPro" id="IPR013826">
    <property type="entry name" value="Topo_IA_cen_sub3"/>
</dbReference>
<keyword evidence="7" id="KW-0460">Magnesium</keyword>
<evidence type="ECO:0000256" key="11">
    <source>
        <dbReference type="ARBA" id="ARBA00053060"/>
    </source>
</evidence>
<dbReference type="InterPro" id="IPR013498">
    <property type="entry name" value="Topo_IA_Znf"/>
</dbReference>
<dbReference type="Pfam" id="PF21372">
    <property type="entry name" value="Zn_ribbon_bTOP1"/>
    <property type="match status" value="1"/>
</dbReference>
<dbReference type="GO" id="GO:0006265">
    <property type="term" value="P:DNA topological change"/>
    <property type="evidence" value="ECO:0007669"/>
    <property type="project" value="UniProtKB-UniRule"/>
</dbReference>
<feature type="site" description="Interaction with DNA" evidence="12">
    <location>
        <position position="174"/>
    </location>
</feature>
<evidence type="ECO:0000256" key="10">
    <source>
        <dbReference type="ARBA" id="ARBA00023235"/>
    </source>
</evidence>
<sequence length="864" mass="99638">MVKALVIVESPAKAKTINKYLGNDFVVRSSFGHIRDLPTSASIFNKNLKRKKTKKIQKDVKSVLINRMGIDPWHNWKANYQILPGKENIVAELKTLAENVDHVYLATDLDREGEAIAWHLREVIGGNIKRFSRIVFNEITKNAIAQAFEKPSELNIRRVHAQQARRFMDRVVGYMISPLLWKKIARGLSAGRVQSVAVRLVIEREYEIKTFIPEEYWQIDSNLITSNGDHLIMRVKYLCDKLFRPANYEQMQTALTMLHKSCYEVLNCEKKSIINRPSPPFITSTLQQAASIHLGFNVKKTMLIAQLLYEAGYISYMRTDSTNLSQDAVMMARNYIKQHFGKQYLPKSPNIYAKKQHSQEAHEAIRPCDIYVIAEHLKDMEYEVKKLYQLIWCQFVACQMVPAEYDRIILTVGATNFKLQAKGRTLRFEGWTKLISMMYKKNEDSPLPSVKIGEQLTLKSLVPSQHFTKPPSRFREASLVKELEKRGIGRPSTYAFVISTIQERGYVRMEHRRFYAEKMGEIVTNRLVKNFGGLIDYNFTANMENSLDQVANNRIDWKTVLDSFFSDFTDQLHQAEKEPTEGGMQPNQVVFTSITCPTCTRQMGIRTATTGVFLGCSGYVLSSSKERCRQTINLIPQNEVFDNFLEDDEAETNALRSRHRCKKCSTAMDSYFIDSQRKLHICGNNPECDGYELEKGAFLIERYDIYCLKCDKCTANMYPKIGPFGKYIACSNKTCKNTRKIFQNGEIAPPRENPVPLPELKCTKSDAYFILRNSEKGIFLAAHNFPKSRETRSPLVEELRTYSDRLPEKLKYLAEAPLTDPEGNKTLVRYSRKNKQQYIASEKNGKKTNWSMFYIDGKWKEIKK</sequence>
<evidence type="ECO:0000256" key="12">
    <source>
        <dbReference type="HAMAP-Rule" id="MF_00952"/>
    </source>
</evidence>
<reference evidence="15 16" key="1">
    <citation type="submission" date="2012-10" db="EMBL/GenBank/DDBJ databases">
        <title>Genome sequence of the symbiont of the pentatomidae stink bug Halyomorpha halys.</title>
        <authorList>
            <person name="Kobayashi H."/>
            <person name="Fujii-Muramatsu R."/>
            <person name="Takeishi K."/>
            <person name="Noda H."/>
        </authorList>
    </citation>
    <scope>NUCLEOTIDE SEQUENCE [LARGE SCALE GENOMIC DNA]</scope>
</reference>
<dbReference type="Gene3D" id="1.10.290.10">
    <property type="entry name" value="Topoisomerase I, domain 4"/>
    <property type="match status" value="1"/>
</dbReference>
<evidence type="ECO:0000259" key="13">
    <source>
        <dbReference type="PROSITE" id="PS50880"/>
    </source>
</evidence>
<evidence type="ECO:0000256" key="9">
    <source>
        <dbReference type="ARBA" id="ARBA00023125"/>
    </source>
</evidence>
<gene>
    <name evidence="12 15" type="primary">topA</name>
    <name evidence="15" type="ORF">HHS_06260</name>
</gene>
<dbReference type="InterPro" id="IPR003602">
    <property type="entry name" value="Topo_IA_DNA-bd_dom"/>
</dbReference>
<feature type="region of interest" description="Interaction with DNA" evidence="12">
    <location>
        <begin position="189"/>
        <end position="194"/>
    </location>
</feature>
<dbReference type="Gene3D" id="3.40.50.140">
    <property type="match status" value="1"/>
</dbReference>
<dbReference type="Gene3D" id="1.10.460.10">
    <property type="entry name" value="Topoisomerase I, domain 2"/>
    <property type="match status" value="1"/>
</dbReference>
<dbReference type="GO" id="GO:0005694">
    <property type="term" value="C:chromosome"/>
    <property type="evidence" value="ECO:0007669"/>
    <property type="project" value="InterPro"/>
</dbReference>
<dbReference type="InterPro" id="IPR013825">
    <property type="entry name" value="Topo_IA_cen_sub2"/>
</dbReference>
<dbReference type="CDD" id="cd00186">
    <property type="entry name" value="TOP1Ac"/>
    <property type="match status" value="1"/>
</dbReference>
<dbReference type="SMART" id="SM00493">
    <property type="entry name" value="TOPRIM"/>
    <property type="match status" value="1"/>
</dbReference>
<dbReference type="STRING" id="1235990.BMSBPS_0255"/>
<feature type="domain" description="Topo IA-type catalytic" evidence="14">
    <location>
        <begin position="155"/>
        <end position="572"/>
    </location>
</feature>
<dbReference type="SUPFAM" id="SSF56712">
    <property type="entry name" value="Prokaryotic type I DNA topoisomerase"/>
    <property type="match status" value="1"/>
</dbReference>
<dbReference type="PANTHER" id="PTHR42785">
    <property type="entry name" value="DNA TOPOISOMERASE, TYPE IA, CORE"/>
    <property type="match status" value="1"/>
</dbReference>
<keyword evidence="10 12" id="KW-0413">Isomerase</keyword>
<keyword evidence="3" id="KW-0479">Metal-binding</keyword>
<feature type="site" description="Interaction with DNA" evidence="12">
    <location>
        <position position="33"/>
    </location>
</feature>
<dbReference type="NCBIfam" id="TIGR01051">
    <property type="entry name" value="topA_bact"/>
    <property type="match status" value="1"/>
</dbReference>
<dbReference type="Gene3D" id="2.20.25.10">
    <property type="match status" value="1"/>
</dbReference>
<dbReference type="FunFam" id="1.10.290.10:FF:000002">
    <property type="entry name" value="DNA topoisomerase 1"/>
    <property type="match status" value="1"/>
</dbReference>
<dbReference type="Pfam" id="PF01131">
    <property type="entry name" value="Topoisom_bac"/>
    <property type="match status" value="1"/>
</dbReference>
<dbReference type="GO" id="GO:0003677">
    <property type="term" value="F:DNA binding"/>
    <property type="evidence" value="ECO:0007669"/>
    <property type="project" value="UniProtKB-KW"/>
</dbReference>
<keyword evidence="6" id="KW-0862">Zinc</keyword>
<feature type="site" description="Interaction with DNA" evidence="12">
    <location>
        <position position="165"/>
    </location>
</feature>
<keyword evidence="8 12" id="KW-0799">Topoisomerase</keyword>
<dbReference type="Proteomes" id="UP000016900">
    <property type="component" value="Chromosome"/>
</dbReference>
<dbReference type="Gene3D" id="3.30.65.10">
    <property type="entry name" value="Bacterial Topoisomerase I, domain 1"/>
    <property type="match status" value="3"/>
</dbReference>
<evidence type="ECO:0000256" key="3">
    <source>
        <dbReference type="ARBA" id="ARBA00022723"/>
    </source>
</evidence>
<dbReference type="Pfam" id="PF01751">
    <property type="entry name" value="Toprim"/>
    <property type="match status" value="1"/>
</dbReference>